<reference evidence="2 3" key="1">
    <citation type="journal article" date="2014" name="Genome Announc.">
        <title>Draft Genome Sequence of Marine Flavobacterium Jejuia pallidilutea Strain 11shimoA1 and Pigmentation Mutants.</title>
        <authorList>
            <person name="Takatani N."/>
            <person name="Nakanishi M."/>
            <person name="Meirelles P."/>
            <person name="Mino S."/>
            <person name="Suda W."/>
            <person name="Oshima K."/>
            <person name="Hattori M."/>
            <person name="Ohkuma M."/>
            <person name="Hosokawa M."/>
            <person name="Miyashita K."/>
            <person name="Thompson F.L."/>
            <person name="Niwa A."/>
            <person name="Sawabe T."/>
            <person name="Sawabe T."/>
        </authorList>
    </citation>
    <scope>NUCLEOTIDE SEQUENCE [LARGE SCALE GENOMIC DNA]</scope>
    <source>
        <strain evidence="2 3">JCM 19301</strain>
    </source>
</reference>
<proteinExistence type="predicted"/>
<evidence type="ECO:0000256" key="1">
    <source>
        <dbReference type="SAM" id="Phobius"/>
    </source>
</evidence>
<accession>A0A090VV91</accession>
<evidence type="ECO:0000313" key="2">
    <source>
        <dbReference type="EMBL" id="GAL67898.1"/>
    </source>
</evidence>
<gene>
    <name evidence="2" type="ORF">JCM19301_2810</name>
</gene>
<dbReference type="EMBL" id="BBNR01000014">
    <property type="protein sequence ID" value="GAL67898.1"/>
    <property type="molecule type" value="Genomic_DNA"/>
</dbReference>
<evidence type="ECO:0000313" key="3">
    <source>
        <dbReference type="Proteomes" id="UP000029641"/>
    </source>
</evidence>
<sequence length="65" mass="7294">MKDDKNISDFKANNQNIVENKALNFFEALIPVILLMGLLFYNIVFADGELLGTYSNQFILLIGAP</sequence>
<keyword evidence="1" id="KW-0812">Transmembrane</keyword>
<feature type="transmembrane region" description="Helical" evidence="1">
    <location>
        <begin position="21"/>
        <end position="44"/>
    </location>
</feature>
<dbReference type="AlphaFoldDB" id="A0A090VV91"/>
<keyword evidence="1" id="KW-0472">Membrane</keyword>
<name>A0A090VV91_9FLAO</name>
<organism evidence="2 3">
    <name type="scientific">Jejuia pallidilutea</name>
    <dbReference type="NCBI Taxonomy" id="504487"/>
    <lineage>
        <taxon>Bacteria</taxon>
        <taxon>Pseudomonadati</taxon>
        <taxon>Bacteroidota</taxon>
        <taxon>Flavobacteriia</taxon>
        <taxon>Flavobacteriales</taxon>
        <taxon>Flavobacteriaceae</taxon>
        <taxon>Jejuia</taxon>
    </lineage>
</organism>
<comment type="caution">
    <text evidence="2">The sequence shown here is derived from an EMBL/GenBank/DDBJ whole genome shotgun (WGS) entry which is preliminary data.</text>
</comment>
<keyword evidence="1" id="KW-1133">Transmembrane helix</keyword>
<protein>
    <submittedName>
        <fullName evidence="2">Na+/H+ antiporter NhaC</fullName>
    </submittedName>
</protein>
<dbReference type="Proteomes" id="UP000029641">
    <property type="component" value="Unassembled WGS sequence"/>
</dbReference>